<evidence type="ECO:0000259" key="2">
    <source>
        <dbReference type="PROSITE" id="PS50404"/>
    </source>
</evidence>
<dbReference type="SUPFAM" id="SSF52833">
    <property type="entry name" value="Thioredoxin-like"/>
    <property type="match status" value="1"/>
</dbReference>
<dbReference type="GO" id="GO:0004364">
    <property type="term" value="F:glutathione transferase activity"/>
    <property type="evidence" value="ECO:0007669"/>
    <property type="project" value="UniProtKB-EC"/>
</dbReference>
<dbReference type="EMBL" id="AP014862">
    <property type="protein sequence ID" value="BAU76171.1"/>
    <property type="molecule type" value="Genomic_DNA"/>
</dbReference>
<dbReference type="Pfam" id="PF00043">
    <property type="entry name" value="GST_C"/>
    <property type="match status" value="1"/>
</dbReference>
<dbReference type="InterPro" id="IPR004046">
    <property type="entry name" value="GST_C"/>
</dbReference>
<dbReference type="CDD" id="cd03207">
    <property type="entry name" value="GST_C_8"/>
    <property type="match status" value="1"/>
</dbReference>
<dbReference type="SFLD" id="SFLDG01150">
    <property type="entry name" value="Main.1:_Beta-like"/>
    <property type="match status" value="1"/>
</dbReference>
<feature type="domain" description="GST N-terminal" evidence="2">
    <location>
        <begin position="5"/>
        <end position="86"/>
    </location>
</feature>
<sequence length="214" mass="24079">MTTQDRQITLYHCPFTRSTGALTLLEELGADYRLHVMNMKAGEQRQPEFLAINPMGKVPTVTHGDAVVTEQVSVYLYLADLYPEAGLAPPMGDPLRGPYLRWMVFYGSCFEPAVVDRVQNREPIHEQRSPYGSFESVMNTLVSQLKAGPWLLGERFSAADVLWGSALNWTTQFGLIPEVPEVRDYINRFLQRPAYQKTLARDAELAAAQQDAKA</sequence>
<dbReference type="SUPFAM" id="SSF47616">
    <property type="entry name" value="GST C-terminal domain-like"/>
    <property type="match status" value="1"/>
</dbReference>
<dbReference type="Pfam" id="PF02798">
    <property type="entry name" value="GST_N"/>
    <property type="match status" value="1"/>
</dbReference>
<dbReference type="PANTHER" id="PTHR44051:SF21">
    <property type="entry name" value="GLUTATHIONE S-TRANSFERASE FAMILY PROTEIN"/>
    <property type="match status" value="1"/>
</dbReference>
<reference evidence="3 4" key="2">
    <citation type="journal article" date="2017" name="Int. J. Syst. Evol. Microbiol.">
        <title>Pseudomonas furukawaii sp. nov., a polychlorinated biphenyl-degrading bacterium isolated from biphenyl-contaminated soil in Japan.</title>
        <authorList>
            <person name="Kimura N."/>
            <person name="Watanabe T."/>
            <person name="Suenaga H."/>
            <person name="Fujihara H."/>
            <person name="Futagami T."/>
            <person name="Goto M."/>
            <person name="Hanada S."/>
            <person name="Hirose J."/>
        </authorList>
    </citation>
    <scope>NUCLEOTIDE SEQUENCE [LARGE SCALE GENOMIC DNA]</scope>
    <source>
        <strain evidence="4">DSM 10086 / NBRC 110670 / KF707</strain>
    </source>
</reference>
<comment type="similarity">
    <text evidence="1">Belongs to the GST superfamily.</text>
</comment>
<dbReference type="PROSITE" id="PS50404">
    <property type="entry name" value="GST_NTER"/>
    <property type="match status" value="1"/>
</dbReference>
<proteinExistence type="inferred from homology"/>
<dbReference type="InterPro" id="IPR036282">
    <property type="entry name" value="Glutathione-S-Trfase_C_sf"/>
</dbReference>
<evidence type="ECO:0000313" key="4">
    <source>
        <dbReference type="Proteomes" id="UP000218554"/>
    </source>
</evidence>
<dbReference type="InterPro" id="IPR036249">
    <property type="entry name" value="Thioredoxin-like_sf"/>
</dbReference>
<dbReference type="SFLD" id="SFLDS00019">
    <property type="entry name" value="Glutathione_Transferase_(cytos"/>
    <property type="match status" value="1"/>
</dbReference>
<dbReference type="Gene3D" id="3.40.30.10">
    <property type="entry name" value="Glutaredoxin"/>
    <property type="match status" value="1"/>
</dbReference>
<dbReference type="KEGG" id="pfuw:KF707C_44830"/>
<reference evidence="4" key="1">
    <citation type="submission" date="2015-05" db="EMBL/GenBank/DDBJ databases">
        <title>Draft genome sequencing of a biphenyl-degrading bacterium, Pseudomonas balearica KF707 (=NBRC110670).</title>
        <authorList>
            <person name="Kimura N."/>
            <person name="Hirose J."/>
            <person name="Watanabe T."/>
            <person name="Suenaga H."/>
            <person name="Fujihara H."/>
            <person name="Noguchi M."/>
            <person name="Hashimoto M."/>
            <person name="Shimodaira J."/>
            <person name="Tsuchikane K."/>
            <person name="Hosoyama A."/>
            <person name="Yamazoe A."/>
            <person name="Fujita N."/>
            <person name="Furukawa K."/>
        </authorList>
    </citation>
    <scope>NUCLEOTIDE SEQUENCE [LARGE SCALE GENOMIC DNA]</scope>
    <source>
        <strain evidence="4">DSM 10086 / NBRC 110670 / KF707</strain>
    </source>
</reference>
<dbReference type="InterPro" id="IPR040079">
    <property type="entry name" value="Glutathione_S-Trfase"/>
</dbReference>
<dbReference type="AlphaFoldDB" id="A0AAD1C2G4"/>
<dbReference type="SFLD" id="SFLDG00358">
    <property type="entry name" value="Main_(cytGST)"/>
    <property type="match status" value="1"/>
</dbReference>
<dbReference type="Gene3D" id="1.20.1050.10">
    <property type="match status" value="1"/>
</dbReference>
<protein>
    <submittedName>
        <fullName evidence="3">Glutathione S-transferase</fullName>
        <ecNumber evidence="3">2.5.1.18</ecNumber>
    </submittedName>
</protein>
<keyword evidence="4" id="KW-1185">Reference proteome</keyword>
<dbReference type="EC" id="2.5.1.18" evidence="3"/>
<gene>
    <name evidence="3" type="ORF">KF707C_44830</name>
</gene>
<keyword evidence="3" id="KW-0808">Transferase</keyword>
<evidence type="ECO:0000313" key="3">
    <source>
        <dbReference type="EMBL" id="BAU76171.1"/>
    </source>
</evidence>
<dbReference type="InterPro" id="IPR004045">
    <property type="entry name" value="Glutathione_S-Trfase_N"/>
</dbReference>
<dbReference type="CDD" id="cd03046">
    <property type="entry name" value="GST_N_GTT1_like"/>
    <property type="match status" value="1"/>
</dbReference>
<name>A0AAD1C2G4_METFU</name>
<dbReference type="PANTHER" id="PTHR44051">
    <property type="entry name" value="GLUTATHIONE S-TRANSFERASE-RELATED"/>
    <property type="match status" value="1"/>
</dbReference>
<dbReference type="Proteomes" id="UP000218554">
    <property type="component" value="Chromosome"/>
</dbReference>
<dbReference type="RefSeq" id="WP_004421168.1">
    <property type="nucleotide sequence ID" value="NZ_AJMR01000099.1"/>
</dbReference>
<evidence type="ECO:0000256" key="1">
    <source>
        <dbReference type="RuleBase" id="RU003494"/>
    </source>
</evidence>
<organism evidence="3 4">
    <name type="scientific">Metapseudomonas furukawaii</name>
    <name type="common">Pseudomonas furukawaii</name>
    <dbReference type="NCBI Taxonomy" id="1149133"/>
    <lineage>
        <taxon>Bacteria</taxon>
        <taxon>Pseudomonadati</taxon>
        <taxon>Pseudomonadota</taxon>
        <taxon>Gammaproteobacteria</taxon>
        <taxon>Pseudomonadales</taxon>
        <taxon>Pseudomonadaceae</taxon>
        <taxon>Metapseudomonas</taxon>
    </lineage>
</organism>
<accession>A0AAD1C2G4</accession>